<dbReference type="InParanoid" id="A0A2V0PLM5"/>
<reference evidence="9 10" key="1">
    <citation type="journal article" date="2018" name="Sci. Rep.">
        <title>Raphidocelis subcapitata (=Pseudokirchneriella subcapitata) provides an insight into genome evolution and environmental adaptations in the Sphaeropleales.</title>
        <authorList>
            <person name="Suzuki S."/>
            <person name="Yamaguchi H."/>
            <person name="Nakajima N."/>
            <person name="Kawachi M."/>
        </authorList>
    </citation>
    <scope>NUCLEOTIDE SEQUENCE [LARGE SCALE GENOMIC DNA]</scope>
    <source>
        <strain evidence="9 10">NIES-35</strain>
    </source>
</reference>
<feature type="binding site" evidence="5">
    <location>
        <position position="176"/>
    </location>
    <ligand>
        <name>ATP</name>
        <dbReference type="ChEBI" id="CHEBI:30616"/>
    </ligand>
</feature>
<evidence type="ECO:0000256" key="6">
    <source>
        <dbReference type="SAM" id="MobiDB-lite"/>
    </source>
</evidence>
<feature type="compositionally biased region" description="Low complexity" evidence="6">
    <location>
        <begin position="614"/>
        <end position="633"/>
    </location>
</feature>
<evidence type="ECO:0000259" key="8">
    <source>
        <dbReference type="PROSITE" id="PS50011"/>
    </source>
</evidence>
<evidence type="ECO:0000256" key="3">
    <source>
        <dbReference type="ARBA" id="ARBA00022777"/>
    </source>
</evidence>
<dbReference type="Proteomes" id="UP000247498">
    <property type="component" value="Unassembled WGS sequence"/>
</dbReference>
<protein>
    <recommendedName>
        <fullName evidence="8">Protein kinase domain-containing protein</fullName>
    </recommendedName>
</protein>
<feature type="compositionally biased region" description="Low complexity" evidence="6">
    <location>
        <begin position="645"/>
        <end position="660"/>
    </location>
</feature>
<dbReference type="OrthoDB" id="10252171at2759"/>
<feature type="compositionally biased region" description="Low complexity" evidence="6">
    <location>
        <begin position="27"/>
        <end position="36"/>
    </location>
</feature>
<evidence type="ECO:0000313" key="9">
    <source>
        <dbReference type="EMBL" id="GBF99962.1"/>
    </source>
</evidence>
<keyword evidence="2 5" id="KW-0547">Nucleotide-binding</keyword>
<evidence type="ECO:0000256" key="4">
    <source>
        <dbReference type="ARBA" id="ARBA00022840"/>
    </source>
</evidence>
<evidence type="ECO:0000256" key="5">
    <source>
        <dbReference type="PROSITE-ProRule" id="PRU10141"/>
    </source>
</evidence>
<sequence>MAALGLGTTPRLPARAGARRTPLTTGAPSRPRLSPRAALPPELLGGDMATAAAQLLLHHAPLAYEPVAAPCSLMNCGDVVYRSTLDPVLRKEVGGPSWQIFALLAAAGVYLFVTPGVLPGFFDYYFASAMQKKRAFDKSDLTLGKKLGSGAFGSVYKATLAPEEPGGAPTEVVVKKAKEFGEAEVWMNERMARASPGVAAEFVGAFEEGEAEAAPPRKAGLLGLPRKKVVDASGADPNVWLVWKVEGDNTLWDLMNSKREPGFPYNLEPLLLGRELRLPKGRARRALTLKLAMRQLLEALRDCHATGIVHRDFKPQNCIVSATSRRVKLIDFGAAADLRLGINYVPNEYLLDPRYAPPQQYIMSRQTPRPPPKPVAALLSPVLWAMEAPDRFDMYSAGITLLQLAFPALRNDNALIAFNRKLRDCGWDLNKWRAAEALSKRNGAWPRELEEGFALLEADGGLGWDLATKLVAYNPRDRLTAAAALAHPWLADAPEGARAYSGSTLLRAGSVAESLTTSVGTALSKTAEGIGSNVGTLGRSMEELLPPGLVQDAITASNKGALTEAFLLQEFGDERAPPLPPREARQTIAWWQGRQQEMQRRLDDRRGGKGGSPAGTNAVAGKGANGNSNGKAAANGNGNGKAVAANGNGNGNGKAAAANGNGNGKRAKAGPPSPEPAAEERPASPAAAADGAAAKVKELLNVFGRR</sequence>
<dbReference type="InterPro" id="IPR000719">
    <property type="entry name" value="Prot_kinase_dom"/>
</dbReference>
<dbReference type="InterPro" id="IPR011009">
    <property type="entry name" value="Kinase-like_dom_sf"/>
</dbReference>
<dbReference type="PROSITE" id="PS00107">
    <property type="entry name" value="PROTEIN_KINASE_ATP"/>
    <property type="match status" value="1"/>
</dbReference>
<dbReference type="AlphaFoldDB" id="A0A2V0PLM5"/>
<evidence type="ECO:0000256" key="7">
    <source>
        <dbReference type="SAM" id="Phobius"/>
    </source>
</evidence>
<accession>A0A2V0PLM5</accession>
<feature type="region of interest" description="Disordered" evidence="6">
    <location>
        <begin position="1"/>
        <end position="36"/>
    </location>
</feature>
<keyword evidence="3" id="KW-0418">Kinase</keyword>
<proteinExistence type="predicted"/>
<dbReference type="SMART" id="SM00220">
    <property type="entry name" value="S_TKc"/>
    <property type="match status" value="1"/>
</dbReference>
<dbReference type="GO" id="GO:0004672">
    <property type="term" value="F:protein kinase activity"/>
    <property type="evidence" value="ECO:0007669"/>
    <property type="project" value="InterPro"/>
</dbReference>
<feature type="region of interest" description="Disordered" evidence="6">
    <location>
        <begin position="595"/>
        <end position="633"/>
    </location>
</feature>
<feature type="transmembrane region" description="Helical" evidence="7">
    <location>
        <begin position="100"/>
        <end position="122"/>
    </location>
</feature>
<organism evidence="9 10">
    <name type="scientific">Raphidocelis subcapitata</name>
    <dbReference type="NCBI Taxonomy" id="307507"/>
    <lineage>
        <taxon>Eukaryota</taxon>
        <taxon>Viridiplantae</taxon>
        <taxon>Chlorophyta</taxon>
        <taxon>core chlorophytes</taxon>
        <taxon>Chlorophyceae</taxon>
        <taxon>CS clade</taxon>
        <taxon>Sphaeropleales</taxon>
        <taxon>Selenastraceae</taxon>
        <taxon>Raphidocelis</taxon>
    </lineage>
</organism>
<dbReference type="PROSITE" id="PS50011">
    <property type="entry name" value="PROTEIN_KINASE_DOM"/>
    <property type="match status" value="1"/>
</dbReference>
<dbReference type="Gene3D" id="1.10.510.10">
    <property type="entry name" value="Transferase(Phosphotransferase) domain 1"/>
    <property type="match status" value="1"/>
</dbReference>
<dbReference type="GO" id="GO:0005524">
    <property type="term" value="F:ATP binding"/>
    <property type="evidence" value="ECO:0007669"/>
    <property type="project" value="UniProtKB-UniRule"/>
</dbReference>
<dbReference type="FunCoup" id="A0A2V0PLM5">
    <property type="interactions" value="475"/>
</dbReference>
<dbReference type="Pfam" id="PF00069">
    <property type="entry name" value="Pkinase"/>
    <property type="match status" value="1"/>
</dbReference>
<dbReference type="Gene3D" id="3.30.200.20">
    <property type="entry name" value="Phosphorylase Kinase, domain 1"/>
    <property type="match status" value="1"/>
</dbReference>
<evidence type="ECO:0000256" key="1">
    <source>
        <dbReference type="ARBA" id="ARBA00022679"/>
    </source>
</evidence>
<keyword evidence="4 5" id="KW-0067">ATP-binding</keyword>
<dbReference type="EMBL" id="BDRX01000183">
    <property type="protein sequence ID" value="GBF99962.1"/>
    <property type="molecule type" value="Genomic_DNA"/>
</dbReference>
<evidence type="ECO:0000256" key="2">
    <source>
        <dbReference type="ARBA" id="ARBA00022741"/>
    </source>
</evidence>
<gene>
    <name evidence="9" type="ORF">Rsub_12655</name>
</gene>
<name>A0A2V0PLM5_9CHLO</name>
<comment type="caution">
    <text evidence="9">The sequence shown here is derived from an EMBL/GenBank/DDBJ whole genome shotgun (WGS) entry which is preliminary data.</text>
</comment>
<dbReference type="PANTHER" id="PTHR46699">
    <property type="entry name" value="SERINE/THREONINE-PROTEIN KINASE STN8, CHLOROPLASTIC-RELATED"/>
    <property type="match status" value="1"/>
</dbReference>
<dbReference type="InterPro" id="IPR017441">
    <property type="entry name" value="Protein_kinase_ATP_BS"/>
</dbReference>
<keyword evidence="7" id="KW-0472">Membrane</keyword>
<feature type="region of interest" description="Disordered" evidence="6">
    <location>
        <begin position="645"/>
        <end position="691"/>
    </location>
</feature>
<dbReference type="PROSITE" id="PS00108">
    <property type="entry name" value="PROTEIN_KINASE_ST"/>
    <property type="match status" value="1"/>
</dbReference>
<keyword evidence="7" id="KW-0812">Transmembrane</keyword>
<feature type="domain" description="Protein kinase" evidence="8">
    <location>
        <begin position="141"/>
        <end position="490"/>
    </location>
</feature>
<keyword evidence="1" id="KW-0808">Transferase</keyword>
<dbReference type="STRING" id="307507.A0A2V0PLM5"/>
<dbReference type="PANTHER" id="PTHR46699:SF4">
    <property type="entry name" value="SERINE_THREONINE-PROTEIN KINASE STN7, CHLOROPLASTIC"/>
    <property type="match status" value="1"/>
</dbReference>
<dbReference type="CDD" id="cd14013">
    <property type="entry name" value="STKc_SNT7_plant"/>
    <property type="match status" value="1"/>
</dbReference>
<feature type="compositionally biased region" description="Basic and acidic residues" evidence="6">
    <location>
        <begin position="597"/>
        <end position="607"/>
    </location>
</feature>
<keyword evidence="10" id="KW-1185">Reference proteome</keyword>
<dbReference type="InterPro" id="IPR008271">
    <property type="entry name" value="Ser/Thr_kinase_AS"/>
</dbReference>
<keyword evidence="7" id="KW-1133">Transmembrane helix</keyword>
<evidence type="ECO:0000313" key="10">
    <source>
        <dbReference type="Proteomes" id="UP000247498"/>
    </source>
</evidence>
<dbReference type="SUPFAM" id="SSF56112">
    <property type="entry name" value="Protein kinase-like (PK-like)"/>
    <property type="match status" value="1"/>
</dbReference>